<dbReference type="PROSITE" id="PS51891">
    <property type="entry name" value="CENP_V_GFA"/>
    <property type="match status" value="1"/>
</dbReference>
<keyword evidence="2" id="KW-0479">Metal-binding</keyword>
<dbReference type="PANTHER" id="PTHR28620:SF1">
    <property type="entry name" value="CENP-V_GFA DOMAIN-CONTAINING PROTEIN"/>
    <property type="match status" value="1"/>
</dbReference>
<dbReference type="Proteomes" id="UP001276659">
    <property type="component" value="Unassembled WGS sequence"/>
</dbReference>
<name>A0AAE0DIB4_9LECA</name>
<dbReference type="InterPro" id="IPR006913">
    <property type="entry name" value="CENP-V/GFA"/>
</dbReference>
<evidence type="ECO:0000256" key="2">
    <source>
        <dbReference type="ARBA" id="ARBA00022723"/>
    </source>
</evidence>
<dbReference type="InterPro" id="IPR011057">
    <property type="entry name" value="Mss4-like_sf"/>
</dbReference>
<dbReference type="EMBL" id="JASNWA010000010">
    <property type="protein sequence ID" value="KAK3168088.1"/>
    <property type="molecule type" value="Genomic_DNA"/>
</dbReference>
<dbReference type="Gene3D" id="2.170.150.70">
    <property type="match status" value="1"/>
</dbReference>
<dbReference type="InterPro" id="IPR052355">
    <property type="entry name" value="CENP-V-like"/>
</dbReference>
<comment type="similarity">
    <text evidence="1">Belongs to the Gfa family.</text>
</comment>
<evidence type="ECO:0000313" key="6">
    <source>
        <dbReference type="Proteomes" id="UP001276659"/>
    </source>
</evidence>
<keyword evidence="6" id="KW-1185">Reference proteome</keyword>
<gene>
    <name evidence="5" type="ORF">OEA41_004534</name>
</gene>
<evidence type="ECO:0000256" key="1">
    <source>
        <dbReference type="ARBA" id="ARBA00005495"/>
    </source>
</evidence>
<dbReference type="GO" id="GO:0016846">
    <property type="term" value="F:carbon-sulfur lyase activity"/>
    <property type="evidence" value="ECO:0007669"/>
    <property type="project" value="InterPro"/>
</dbReference>
<dbReference type="AlphaFoldDB" id="A0AAE0DIB4"/>
<proteinExistence type="inferred from homology"/>
<keyword evidence="3" id="KW-0862">Zinc</keyword>
<feature type="domain" description="CENP-V/GFA" evidence="4">
    <location>
        <begin position="7"/>
        <end position="120"/>
    </location>
</feature>
<dbReference type="SUPFAM" id="SSF51316">
    <property type="entry name" value="Mss4-like"/>
    <property type="match status" value="1"/>
</dbReference>
<comment type="caution">
    <text evidence="5">The sequence shown here is derived from an EMBL/GenBank/DDBJ whole genome shotgun (WGS) entry which is preliminary data.</text>
</comment>
<evidence type="ECO:0000256" key="3">
    <source>
        <dbReference type="ARBA" id="ARBA00022833"/>
    </source>
</evidence>
<protein>
    <recommendedName>
        <fullName evidence="4">CENP-V/GFA domain-containing protein</fullName>
    </recommendedName>
</protein>
<evidence type="ECO:0000259" key="4">
    <source>
        <dbReference type="PROSITE" id="PS51891"/>
    </source>
</evidence>
<evidence type="ECO:0000313" key="5">
    <source>
        <dbReference type="EMBL" id="KAK3168088.1"/>
    </source>
</evidence>
<sequence>MGEQVFHKGGCHCGNVKFSIMHSPDLKDMSECNCSICAMKGFIGLVIKADALKSLEGKEHLQEYTFNTGTAKHWFCKTCGISPLTVPRSFPEGYNINYRCLQRDNVRSATITSRDGQNWEEAMVAGNLGKH</sequence>
<dbReference type="Pfam" id="PF04828">
    <property type="entry name" value="GFA"/>
    <property type="match status" value="1"/>
</dbReference>
<accession>A0AAE0DIB4</accession>
<reference evidence="5" key="1">
    <citation type="submission" date="2022-11" db="EMBL/GenBank/DDBJ databases">
        <title>Chromosomal genome sequence assembly and mating type (MAT) locus characterization of the leprose asexual lichenized fungus Lepraria neglecta (Nyl.) Erichsen.</title>
        <authorList>
            <person name="Allen J.L."/>
            <person name="Pfeffer B."/>
        </authorList>
    </citation>
    <scope>NUCLEOTIDE SEQUENCE</scope>
    <source>
        <strain evidence="5">Allen 5258</strain>
    </source>
</reference>
<organism evidence="5 6">
    <name type="scientific">Lepraria neglecta</name>
    <dbReference type="NCBI Taxonomy" id="209136"/>
    <lineage>
        <taxon>Eukaryota</taxon>
        <taxon>Fungi</taxon>
        <taxon>Dikarya</taxon>
        <taxon>Ascomycota</taxon>
        <taxon>Pezizomycotina</taxon>
        <taxon>Lecanoromycetes</taxon>
        <taxon>OSLEUM clade</taxon>
        <taxon>Lecanoromycetidae</taxon>
        <taxon>Lecanorales</taxon>
        <taxon>Lecanorineae</taxon>
        <taxon>Stereocaulaceae</taxon>
        <taxon>Lepraria</taxon>
    </lineage>
</organism>
<dbReference type="GO" id="GO:0046872">
    <property type="term" value="F:metal ion binding"/>
    <property type="evidence" value="ECO:0007669"/>
    <property type="project" value="UniProtKB-KW"/>
</dbReference>
<dbReference type="PANTHER" id="PTHR28620">
    <property type="entry name" value="CENTROMERE PROTEIN V"/>
    <property type="match status" value="1"/>
</dbReference>